<comment type="caution">
    <text evidence="4">The sequence shown here is derived from an EMBL/GenBank/DDBJ whole genome shotgun (WGS) entry which is preliminary data.</text>
</comment>
<feature type="domain" description="Double zinc ribbon" evidence="3">
    <location>
        <begin position="19"/>
        <end position="76"/>
    </location>
</feature>
<evidence type="ECO:0000313" key="5">
    <source>
        <dbReference type="Proteomes" id="UP000886845"/>
    </source>
</evidence>
<evidence type="ECO:0000259" key="3">
    <source>
        <dbReference type="Pfam" id="PF18912"/>
    </source>
</evidence>
<dbReference type="InterPro" id="IPR044005">
    <property type="entry name" value="DZR_2"/>
</dbReference>
<proteinExistence type="inferred from homology"/>
<dbReference type="PANTHER" id="PTHR47505:SF1">
    <property type="entry name" value="DNA UTILIZATION PROTEIN YHGH"/>
    <property type="match status" value="1"/>
</dbReference>
<dbReference type="Gene3D" id="3.40.50.2020">
    <property type="match status" value="1"/>
</dbReference>
<sequence length="226" mass="25533">MRRALRRLARRLLRWGGWALDALYPRDCFFCGRPSGDSQICLECYERLTLTRHPACLVCGAESALPEGPDFVCSDCFRRRPAFTRAFIAARYDGDVRALIHAFKYHGGLWLTDDLVRILIAHYLARIAPLRLGIDAVVPVPMLRRKRLRRVHTGVLSQTRLARAERLANAKRAYRARRRAPIRGRTILLVDDVLTTGATCDACAHALLSAGAKRVYVLALARPLFL</sequence>
<evidence type="ECO:0000313" key="4">
    <source>
        <dbReference type="EMBL" id="HIV09326.1"/>
    </source>
</evidence>
<dbReference type="SUPFAM" id="SSF53271">
    <property type="entry name" value="PRTase-like"/>
    <property type="match status" value="1"/>
</dbReference>
<dbReference type="EMBL" id="DVOR01000139">
    <property type="protein sequence ID" value="HIV09326.1"/>
    <property type="molecule type" value="Genomic_DNA"/>
</dbReference>
<name>A0A9D1T2T3_9BACT</name>
<reference evidence="4" key="2">
    <citation type="journal article" date="2021" name="PeerJ">
        <title>Extensive microbial diversity within the chicken gut microbiome revealed by metagenomics and culture.</title>
        <authorList>
            <person name="Gilroy R."/>
            <person name="Ravi A."/>
            <person name="Getino M."/>
            <person name="Pursley I."/>
            <person name="Horton D.L."/>
            <person name="Alikhan N.F."/>
            <person name="Baker D."/>
            <person name="Gharbi K."/>
            <person name="Hall N."/>
            <person name="Watson M."/>
            <person name="Adriaenssens E.M."/>
            <person name="Foster-Nyarko E."/>
            <person name="Jarju S."/>
            <person name="Secka A."/>
            <person name="Antonio M."/>
            <person name="Oren A."/>
            <person name="Chaudhuri R.R."/>
            <person name="La Ragione R."/>
            <person name="Hildebrand F."/>
            <person name="Pallen M.J."/>
        </authorList>
    </citation>
    <scope>NUCLEOTIDE SEQUENCE</scope>
    <source>
        <strain evidence="4">35461</strain>
    </source>
</reference>
<evidence type="ECO:0000259" key="2">
    <source>
        <dbReference type="Pfam" id="PF00156"/>
    </source>
</evidence>
<dbReference type="Pfam" id="PF18912">
    <property type="entry name" value="DZR_2"/>
    <property type="match status" value="1"/>
</dbReference>
<gene>
    <name evidence="4" type="ORF">IAC79_04350</name>
</gene>
<comment type="similarity">
    <text evidence="1">Belongs to the ComF/GntX family.</text>
</comment>
<accession>A0A9D1T2T3</accession>
<dbReference type="PANTHER" id="PTHR47505">
    <property type="entry name" value="DNA UTILIZATION PROTEIN YHGH"/>
    <property type="match status" value="1"/>
</dbReference>
<dbReference type="Pfam" id="PF00156">
    <property type="entry name" value="Pribosyltran"/>
    <property type="match status" value="1"/>
</dbReference>
<organism evidence="4 5">
    <name type="scientific">Candidatus Spyradenecus faecavium</name>
    <dbReference type="NCBI Taxonomy" id="2840947"/>
    <lineage>
        <taxon>Bacteria</taxon>
        <taxon>Pseudomonadati</taxon>
        <taxon>Lentisphaerota</taxon>
        <taxon>Lentisphaeria</taxon>
        <taxon>Lentisphaerales</taxon>
        <taxon>Lentisphaeraceae</taxon>
        <taxon>Lentisphaeraceae incertae sedis</taxon>
        <taxon>Candidatus Spyradenecus</taxon>
    </lineage>
</organism>
<dbReference type="AlphaFoldDB" id="A0A9D1T2T3"/>
<dbReference type="InterPro" id="IPR029057">
    <property type="entry name" value="PRTase-like"/>
</dbReference>
<reference evidence="4" key="1">
    <citation type="submission" date="2020-10" db="EMBL/GenBank/DDBJ databases">
        <authorList>
            <person name="Gilroy R."/>
        </authorList>
    </citation>
    <scope>NUCLEOTIDE SEQUENCE</scope>
    <source>
        <strain evidence="4">35461</strain>
    </source>
</reference>
<dbReference type="InterPro" id="IPR000836">
    <property type="entry name" value="PRTase_dom"/>
</dbReference>
<feature type="domain" description="Phosphoribosyltransferase" evidence="2">
    <location>
        <begin position="119"/>
        <end position="221"/>
    </location>
</feature>
<dbReference type="Proteomes" id="UP000886845">
    <property type="component" value="Unassembled WGS sequence"/>
</dbReference>
<dbReference type="InterPro" id="IPR051910">
    <property type="entry name" value="ComF/GntX_DNA_util-trans"/>
</dbReference>
<evidence type="ECO:0000256" key="1">
    <source>
        <dbReference type="ARBA" id="ARBA00008007"/>
    </source>
</evidence>
<dbReference type="CDD" id="cd06223">
    <property type="entry name" value="PRTases_typeI"/>
    <property type="match status" value="1"/>
</dbReference>
<protein>
    <submittedName>
        <fullName evidence="4">ComF family protein</fullName>
    </submittedName>
</protein>